<reference evidence="7 8" key="1">
    <citation type="submission" date="2023-09" db="EMBL/GenBank/DDBJ databases">
        <authorList>
            <person name="Golyshina O.V."/>
            <person name="Lunev E.A."/>
            <person name="Bargiela R."/>
            <person name="Gaines M.C."/>
            <person name="Daum B."/>
            <person name="Bale N.J."/>
            <person name="Koenen M."/>
            <person name="Sinninghe Damst J.S."/>
            <person name="Yakimov M."/>
            <person name="Golyshin P.N."/>
        </authorList>
    </citation>
    <scope>NUCLEOTIDE SEQUENCE [LARGE SCALE GENOMIC DNA]</scope>
    <source>
        <strain evidence="7 8">M1</strain>
    </source>
</reference>
<dbReference type="GO" id="GO:0019843">
    <property type="term" value="F:rRNA binding"/>
    <property type="evidence" value="ECO:0007669"/>
    <property type="project" value="UniProtKB-UniRule"/>
</dbReference>
<dbReference type="InterPro" id="IPR012340">
    <property type="entry name" value="NA-bd_OB-fold"/>
</dbReference>
<evidence type="ECO:0000256" key="4">
    <source>
        <dbReference type="ARBA" id="ARBA00022980"/>
    </source>
</evidence>
<keyword evidence="5 6" id="KW-0687">Ribonucleoprotein</keyword>
<dbReference type="GO" id="GO:0003735">
    <property type="term" value="F:structural constituent of ribosome"/>
    <property type="evidence" value="ECO:0007669"/>
    <property type="project" value="UniProtKB-UniRule"/>
</dbReference>
<protein>
    <recommendedName>
        <fullName evidence="6">Small ribosomal subunit protein uS17</fullName>
    </recommendedName>
</protein>
<accession>A0AAX4NH62</accession>
<dbReference type="Gene3D" id="2.40.50.1000">
    <property type="match status" value="1"/>
</dbReference>
<dbReference type="SUPFAM" id="SSF50249">
    <property type="entry name" value="Nucleic acid-binding proteins"/>
    <property type="match status" value="1"/>
</dbReference>
<organism evidence="7 8">
    <name type="scientific">Oxyplasma meridianum</name>
    <dbReference type="NCBI Taxonomy" id="3073602"/>
    <lineage>
        <taxon>Archaea</taxon>
        <taxon>Methanobacteriati</taxon>
        <taxon>Thermoplasmatota</taxon>
        <taxon>Thermoplasmata</taxon>
        <taxon>Thermoplasmatales</taxon>
        <taxon>Thermoplasmataceae</taxon>
        <taxon>Oxyplasma</taxon>
    </lineage>
</organism>
<gene>
    <name evidence="6" type="primary">rps17</name>
    <name evidence="7" type="ORF">OXIME_001269</name>
</gene>
<keyword evidence="2 6" id="KW-0699">rRNA-binding</keyword>
<dbReference type="InterPro" id="IPR019978">
    <property type="entry name" value="Ribosomal_uS17_archaeal"/>
</dbReference>
<evidence type="ECO:0000313" key="7">
    <source>
        <dbReference type="EMBL" id="WYY00688.1"/>
    </source>
</evidence>
<dbReference type="Proteomes" id="UP001451606">
    <property type="component" value="Chromosome"/>
</dbReference>
<dbReference type="AlphaFoldDB" id="A0AAX4NH62"/>
<comment type="similarity">
    <text evidence="1 6">Belongs to the universal ribosomal protein uS17 family.</text>
</comment>
<dbReference type="PANTHER" id="PTHR10744:SF9">
    <property type="entry name" value="40S RIBOSOMAL PROTEIN S11-RELATED"/>
    <property type="match status" value="1"/>
</dbReference>
<keyword evidence="8" id="KW-1185">Reference proteome</keyword>
<proteinExistence type="inferred from homology"/>
<evidence type="ECO:0000256" key="5">
    <source>
        <dbReference type="ARBA" id="ARBA00023274"/>
    </source>
</evidence>
<keyword evidence="4 6" id="KW-0689">Ribosomal protein</keyword>
<dbReference type="NCBIfam" id="TIGR03630">
    <property type="entry name" value="uS17_arch"/>
    <property type="match status" value="1"/>
</dbReference>
<comment type="subunit">
    <text evidence="6">Part of the 30S ribosomal subunit.</text>
</comment>
<dbReference type="HAMAP" id="MF_01345_A">
    <property type="entry name" value="Ribosomal_uS17_A"/>
    <property type="match status" value="1"/>
</dbReference>
<evidence type="ECO:0000256" key="2">
    <source>
        <dbReference type="ARBA" id="ARBA00022730"/>
    </source>
</evidence>
<comment type="function">
    <text evidence="6">One of the primary rRNA binding proteins, it binds specifically to the 5'-end of 16S ribosomal RNA.</text>
</comment>
<sequence>MSRNIGLDVTPPREECTDKKCPFHGDLSIRGQIITGKVESASMLKSAVIRRTYKKSLKKYERKMTQFSEYHVHVPDCIKVQPGDMVKIAECRKLAKTISFVVVERMPQ</sequence>
<dbReference type="Pfam" id="PF00366">
    <property type="entry name" value="Ribosomal_S17"/>
    <property type="match status" value="1"/>
</dbReference>
<dbReference type="GO" id="GO:0006412">
    <property type="term" value="P:translation"/>
    <property type="evidence" value="ECO:0007669"/>
    <property type="project" value="UniProtKB-UniRule"/>
</dbReference>
<keyword evidence="3 6" id="KW-0694">RNA-binding</keyword>
<evidence type="ECO:0000256" key="6">
    <source>
        <dbReference type="HAMAP-Rule" id="MF_01345"/>
    </source>
</evidence>
<dbReference type="NCBIfam" id="NF006345">
    <property type="entry name" value="PRK08572.1"/>
    <property type="match status" value="1"/>
</dbReference>
<name>A0AAX4NH62_9ARCH</name>
<dbReference type="EMBL" id="CP133772">
    <property type="protein sequence ID" value="WYY00688.1"/>
    <property type="molecule type" value="Genomic_DNA"/>
</dbReference>
<dbReference type="KEGG" id="omr:OXIME_001269"/>
<evidence type="ECO:0000313" key="8">
    <source>
        <dbReference type="Proteomes" id="UP001451606"/>
    </source>
</evidence>
<dbReference type="GeneID" id="95968006"/>
<dbReference type="GO" id="GO:0022627">
    <property type="term" value="C:cytosolic small ribosomal subunit"/>
    <property type="evidence" value="ECO:0007669"/>
    <property type="project" value="UniProtKB-UniRule"/>
</dbReference>
<dbReference type="RefSeq" id="WP_393971021.1">
    <property type="nucleotide sequence ID" value="NZ_CP133772.1"/>
</dbReference>
<dbReference type="InterPro" id="IPR028333">
    <property type="entry name" value="Ribosomal_uS17_arc/euk"/>
</dbReference>
<evidence type="ECO:0000256" key="1">
    <source>
        <dbReference type="ARBA" id="ARBA00010254"/>
    </source>
</evidence>
<evidence type="ECO:0000256" key="3">
    <source>
        <dbReference type="ARBA" id="ARBA00022884"/>
    </source>
</evidence>
<dbReference type="PANTHER" id="PTHR10744">
    <property type="entry name" value="40S RIBOSOMAL PROTEIN S11 FAMILY MEMBER"/>
    <property type="match status" value="1"/>
</dbReference>
<dbReference type="CDD" id="cd00364">
    <property type="entry name" value="Ribosomal_uS17"/>
    <property type="match status" value="1"/>
</dbReference>
<dbReference type="InterPro" id="IPR000266">
    <property type="entry name" value="Ribosomal_uS17"/>
</dbReference>